<comment type="caution">
    <text evidence="4">The sequence shown here is derived from an EMBL/GenBank/DDBJ whole genome shotgun (WGS) entry which is preliminary data.</text>
</comment>
<accession>A0A6N9I3R6</accession>
<dbReference type="Gene3D" id="3.40.50.720">
    <property type="entry name" value="NAD(P)-binding Rossmann-like Domain"/>
    <property type="match status" value="1"/>
</dbReference>
<dbReference type="PANTHER" id="PTHR43593:SF1">
    <property type="entry name" value="INOSITOL 2-DEHYDROGENASE"/>
    <property type="match status" value="1"/>
</dbReference>
<dbReference type="Pfam" id="PF01408">
    <property type="entry name" value="GFO_IDH_MocA"/>
    <property type="match status" value="1"/>
</dbReference>
<sequence length="348" mass="39750">MKMTINVGVIGLGNMGSSHLDRLANRISGVRLNGICDLKKELTDKYSKMYDVKVYDNAMDLIDSPDIDAVVVVTLEGNQEEQHRTHVPFVLEAIKQKKYVFCEKPIADTADDAMRVIDAEVKLGKRYTQIGFMRRFDPSYIELKREIDSGRYGEPLLVHATHRNETVDETYDTPMAIADTAVHETDILHWLLNDDYEFGSTFLPKKQTRYTHKNLHDPQVITIDTKSGVHVDLEVFVNNQMGYDINCEVVCEKGVLRLETPHYTSVKTNLHQEEYIPEEYTERFKTAYDTEMQEWANGINEDRAVGPSAWDGLISMTTVDALHKSRNEGGIKEAITLPIDRPELYSED</sequence>
<name>A0A6N9I3R6_9LACO</name>
<protein>
    <submittedName>
        <fullName evidence="4">Inositol 2-dehydrogenase</fullName>
    </submittedName>
</protein>
<feature type="domain" description="Gfo/Idh/MocA-like oxidoreductase C-terminal" evidence="3">
    <location>
        <begin position="144"/>
        <end position="330"/>
    </location>
</feature>
<dbReference type="Pfam" id="PF02894">
    <property type="entry name" value="GFO_IDH_MocA_C"/>
    <property type="match status" value="1"/>
</dbReference>
<reference evidence="4 5" key="1">
    <citation type="journal article" date="2019" name="Appl. Environ. Microbiol.">
        <title>Genetic determinants of hydroxycinnamic acid metabolism in heterofermentative lactobacilli.</title>
        <authorList>
            <person name="Gaur G."/>
            <person name="Oh J.H."/>
            <person name="Filannino P."/>
            <person name="Gobbetti M."/>
            <person name="van Pijkeren J.P."/>
            <person name="Ganzle M.G."/>
        </authorList>
    </citation>
    <scope>NUCLEOTIDE SEQUENCE [LARGE SCALE GENOMIC DNA]</scope>
    <source>
        <strain evidence="4 5">C5</strain>
    </source>
</reference>
<dbReference type="PANTHER" id="PTHR43593">
    <property type="match status" value="1"/>
</dbReference>
<gene>
    <name evidence="4" type="ORF">GB993_08425</name>
</gene>
<evidence type="ECO:0000256" key="1">
    <source>
        <dbReference type="ARBA" id="ARBA00010928"/>
    </source>
</evidence>
<evidence type="ECO:0000313" key="4">
    <source>
        <dbReference type="EMBL" id="MYV17528.1"/>
    </source>
</evidence>
<dbReference type="InterPro" id="IPR004104">
    <property type="entry name" value="Gfo/Idh/MocA-like_OxRdtase_C"/>
</dbReference>
<dbReference type="EMBL" id="WEZQ01000014">
    <property type="protein sequence ID" value="MYV17528.1"/>
    <property type="molecule type" value="Genomic_DNA"/>
</dbReference>
<feature type="domain" description="Gfo/Idh/MocA-like oxidoreductase N-terminal" evidence="2">
    <location>
        <begin position="5"/>
        <end position="128"/>
    </location>
</feature>
<evidence type="ECO:0000259" key="2">
    <source>
        <dbReference type="Pfam" id="PF01408"/>
    </source>
</evidence>
<comment type="similarity">
    <text evidence="1">Belongs to the Gfo/Idh/MocA family.</text>
</comment>
<evidence type="ECO:0000259" key="3">
    <source>
        <dbReference type="Pfam" id="PF02894"/>
    </source>
</evidence>
<dbReference type="InterPro" id="IPR000683">
    <property type="entry name" value="Gfo/Idh/MocA-like_OxRdtase_N"/>
</dbReference>
<dbReference type="Proteomes" id="UP000449209">
    <property type="component" value="Unassembled WGS sequence"/>
</dbReference>
<dbReference type="InterPro" id="IPR050424">
    <property type="entry name" value="Gfo-Idh-MocA_inositol_DH"/>
</dbReference>
<dbReference type="GO" id="GO:0000166">
    <property type="term" value="F:nucleotide binding"/>
    <property type="evidence" value="ECO:0007669"/>
    <property type="project" value="InterPro"/>
</dbReference>
<dbReference type="Gene3D" id="3.30.360.10">
    <property type="entry name" value="Dihydrodipicolinate Reductase, domain 2"/>
    <property type="match status" value="1"/>
</dbReference>
<dbReference type="SUPFAM" id="SSF55347">
    <property type="entry name" value="Glyceraldehyde-3-phosphate dehydrogenase-like, C-terminal domain"/>
    <property type="match status" value="1"/>
</dbReference>
<proteinExistence type="inferred from homology"/>
<dbReference type="InterPro" id="IPR036291">
    <property type="entry name" value="NAD(P)-bd_dom_sf"/>
</dbReference>
<evidence type="ECO:0000313" key="5">
    <source>
        <dbReference type="Proteomes" id="UP000449209"/>
    </source>
</evidence>
<dbReference type="SUPFAM" id="SSF51735">
    <property type="entry name" value="NAD(P)-binding Rossmann-fold domains"/>
    <property type="match status" value="1"/>
</dbReference>
<organism evidence="4 5">
    <name type="scientific">Furfurilactobacillus milii</name>
    <dbReference type="NCBI Taxonomy" id="2888272"/>
    <lineage>
        <taxon>Bacteria</taxon>
        <taxon>Bacillati</taxon>
        <taxon>Bacillota</taxon>
        <taxon>Bacilli</taxon>
        <taxon>Lactobacillales</taxon>
        <taxon>Lactobacillaceae</taxon>
        <taxon>Furfurilactobacillus</taxon>
    </lineage>
</organism>
<dbReference type="AlphaFoldDB" id="A0A6N9I3R6"/>